<dbReference type="Gene3D" id="3.40.50.300">
    <property type="entry name" value="P-loop containing nucleotide triphosphate hydrolases"/>
    <property type="match status" value="1"/>
</dbReference>
<dbReference type="SMART" id="SM00184">
    <property type="entry name" value="RING"/>
    <property type="match status" value="1"/>
</dbReference>
<dbReference type="EMBL" id="CAJNOV010008692">
    <property type="protein sequence ID" value="CAF1331824.1"/>
    <property type="molecule type" value="Genomic_DNA"/>
</dbReference>
<evidence type="ECO:0000256" key="1">
    <source>
        <dbReference type="ARBA" id="ARBA00022723"/>
    </source>
</evidence>
<reference evidence="7" key="1">
    <citation type="submission" date="2021-02" db="EMBL/GenBank/DDBJ databases">
        <authorList>
            <person name="Nowell W R."/>
        </authorList>
    </citation>
    <scope>NUCLEOTIDE SEQUENCE</scope>
</reference>
<dbReference type="EMBL" id="CAJOBH010052757">
    <property type="protein sequence ID" value="CAF4387132.1"/>
    <property type="molecule type" value="Genomic_DNA"/>
</dbReference>
<evidence type="ECO:0000256" key="3">
    <source>
        <dbReference type="ARBA" id="ARBA00022833"/>
    </source>
</evidence>
<dbReference type="InterPro" id="IPR013083">
    <property type="entry name" value="Znf_RING/FYVE/PHD"/>
</dbReference>
<dbReference type="Proteomes" id="UP000681967">
    <property type="component" value="Unassembled WGS sequence"/>
</dbReference>
<keyword evidence="1" id="KW-0479">Metal-binding</keyword>
<organism evidence="7 10">
    <name type="scientific">Rotaria magnacalcarata</name>
    <dbReference type="NCBI Taxonomy" id="392030"/>
    <lineage>
        <taxon>Eukaryota</taxon>
        <taxon>Metazoa</taxon>
        <taxon>Spiralia</taxon>
        <taxon>Gnathifera</taxon>
        <taxon>Rotifera</taxon>
        <taxon>Eurotatoria</taxon>
        <taxon>Bdelloidea</taxon>
        <taxon>Philodinida</taxon>
        <taxon>Philodinidae</taxon>
        <taxon>Rotaria</taxon>
    </lineage>
</organism>
<gene>
    <name evidence="9" type="ORF">BYL167_LOCUS30990</name>
    <name evidence="7" type="ORF">CJN711_LOCUS18462</name>
    <name evidence="8" type="ORF">GIL414_LOCUS25900</name>
    <name evidence="6" type="ORF">KQP761_LOCUS2706</name>
</gene>
<dbReference type="Proteomes" id="UP000663834">
    <property type="component" value="Unassembled WGS sequence"/>
</dbReference>
<dbReference type="InterPro" id="IPR011016">
    <property type="entry name" value="Znf_RING-CH"/>
</dbReference>
<dbReference type="PANTHER" id="PTHR45969:SF69">
    <property type="entry name" value="FINGER DOMAIN PROTEIN, PUTATIVE (AFU_ORTHOLOGUE AFUA_3G12190)-RELATED"/>
    <property type="match status" value="1"/>
</dbReference>
<dbReference type="PROSITE" id="PS50089">
    <property type="entry name" value="ZF_RING_2"/>
    <property type="match status" value="1"/>
</dbReference>
<evidence type="ECO:0000313" key="10">
    <source>
        <dbReference type="Proteomes" id="UP000663855"/>
    </source>
</evidence>
<evidence type="ECO:0000256" key="2">
    <source>
        <dbReference type="ARBA" id="ARBA00022771"/>
    </source>
</evidence>
<feature type="domain" description="RING-type" evidence="5">
    <location>
        <begin position="228"/>
        <end position="275"/>
    </location>
</feature>
<evidence type="ECO:0000256" key="4">
    <source>
        <dbReference type="PROSITE-ProRule" id="PRU00175"/>
    </source>
</evidence>
<evidence type="ECO:0000313" key="8">
    <source>
        <dbReference type="EMBL" id="CAF4302318.1"/>
    </source>
</evidence>
<sequence length="293" mass="33471">MSKPAGVGDTSHGQTAFFVTYYCLPNNAYTDSVGLGDNRFKAQDVVGCLKSILKNSAVGYNKVCICVQYGRISSDTRHYLDLITTIFGDHVLQWCSIIFTRCSDQAMTKEKYLTKNNEDDNMIKIINQVKSVIFGDNMTDEDPDMEAILLKRREKLLTQIKKDLEETANKEYFKLERMNLLERLRRIIQMMFGQLERAYTISNDIISFAKAASIAMQSSNYINYFGECAICTEEITDTDTDTNEPVITICNHVHHKVCLEKWIKASSQTNCPLCRAKLNDSQNECYTILTFKE</sequence>
<dbReference type="Gene3D" id="3.30.40.10">
    <property type="entry name" value="Zinc/RING finger domain, C3HC4 (zinc finger)"/>
    <property type="match status" value="1"/>
</dbReference>
<evidence type="ECO:0000313" key="9">
    <source>
        <dbReference type="EMBL" id="CAF4387132.1"/>
    </source>
</evidence>
<dbReference type="SUPFAM" id="SSF57850">
    <property type="entry name" value="RING/U-box"/>
    <property type="match status" value="1"/>
</dbReference>
<dbReference type="EMBL" id="CAJNOW010000167">
    <property type="protein sequence ID" value="CAF1259325.1"/>
    <property type="molecule type" value="Genomic_DNA"/>
</dbReference>
<dbReference type="Proteomes" id="UP000663855">
    <property type="component" value="Unassembled WGS sequence"/>
</dbReference>
<dbReference type="SMART" id="SM00744">
    <property type="entry name" value="RINGv"/>
    <property type="match status" value="1"/>
</dbReference>
<dbReference type="Proteomes" id="UP000681720">
    <property type="component" value="Unassembled WGS sequence"/>
</dbReference>
<dbReference type="EMBL" id="CAJOBJ010036455">
    <property type="protein sequence ID" value="CAF4302318.1"/>
    <property type="molecule type" value="Genomic_DNA"/>
</dbReference>
<protein>
    <recommendedName>
        <fullName evidence="5">RING-type domain-containing protein</fullName>
    </recommendedName>
</protein>
<evidence type="ECO:0000313" key="6">
    <source>
        <dbReference type="EMBL" id="CAF1259325.1"/>
    </source>
</evidence>
<name>A0A815FZ37_9BILA</name>
<dbReference type="AlphaFoldDB" id="A0A815FZ37"/>
<dbReference type="PANTHER" id="PTHR45969">
    <property type="entry name" value="RING ZINC FINGER PROTEIN-RELATED"/>
    <property type="match status" value="1"/>
</dbReference>
<comment type="caution">
    <text evidence="7">The sequence shown here is derived from an EMBL/GenBank/DDBJ whole genome shotgun (WGS) entry which is preliminary data.</text>
</comment>
<dbReference type="GO" id="GO:0008270">
    <property type="term" value="F:zinc ion binding"/>
    <property type="evidence" value="ECO:0007669"/>
    <property type="project" value="UniProtKB-KW"/>
</dbReference>
<dbReference type="OrthoDB" id="1925699at2759"/>
<accession>A0A815FZ37</accession>
<proteinExistence type="predicted"/>
<keyword evidence="3" id="KW-0862">Zinc</keyword>
<dbReference type="InterPro" id="IPR027417">
    <property type="entry name" value="P-loop_NTPase"/>
</dbReference>
<keyword evidence="2 4" id="KW-0863">Zinc-finger</keyword>
<evidence type="ECO:0000313" key="7">
    <source>
        <dbReference type="EMBL" id="CAF1331824.1"/>
    </source>
</evidence>
<dbReference type="Pfam" id="PF13639">
    <property type="entry name" value="zf-RING_2"/>
    <property type="match status" value="1"/>
</dbReference>
<evidence type="ECO:0000259" key="5">
    <source>
        <dbReference type="PROSITE" id="PS50089"/>
    </source>
</evidence>
<dbReference type="InterPro" id="IPR001841">
    <property type="entry name" value="Znf_RING"/>
</dbReference>
<dbReference type="GO" id="GO:0016567">
    <property type="term" value="P:protein ubiquitination"/>
    <property type="evidence" value="ECO:0007669"/>
    <property type="project" value="TreeGrafter"/>
</dbReference>
<dbReference type="GO" id="GO:0061630">
    <property type="term" value="F:ubiquitin protein ligase activity"/>
    <property type="evidence" value="ECO:0007669"/>
    <property type="project" value="TreeGrafter"/>
</dbReference>